<protein>
    <recommendedName>
        <fullName evidence="4">DUF4783 domain-containing protein</fullName>
    </recommendedName>
</protein>
<feature type="signal peptide" evidence="1">
    <location>
        <begin position="1"/>
        <end position="23"/>
    </location>
</feature>
<dbReference type="Pfam" id="PF16022">
    <property type="entry name" value="DUF4783"/>
    <property type="match status" value="1"/>
</dbReference>
<evidence type="ECO:0008006" key="4">
    <source>
        <dbReference type="Google" id="ProtNLM"/>
    </source>
</evidence>
<dbReference type="AlphaFoldDB" id="A0A1I0HZB5"/>
<dbReference type="OrthoDB" id="1524766at2"/>
<evidence type="ECO:0000313" key="2">
    <source>
        <dbReference type="EMBL" id="SET89478.1"/>
    </source>
</evidence>
<dbReference type="STRING" id="82805.SAMN04487998_3042"/>
<evidence type="ECO:0000256" key="1">
    <source>
        <dbReference type="SAM" id="SignalP"/>
    </source>
</evidence>
<name>A0A1I0HZB5_9BACT</name>
<dbReference type="Gene3D" id="3.10.450.50">
    <property type="match status" value="1"/>
</dbReference>
<gene>
    <name evidence="2" type="ORF">SAMN04487998_3042</name>
</gene>
<keyword evidence="1" id="KW-0732">Signal</keyword>
<evidence type="ECO:0000313" key="3">
    <source>
        <dbReference type="Proteomes" id="UP000198697"/>
    </source>
</evidence>
<keyword evidence="3" id="KW-1185">Reference proteome</keyword>
<accession>A0A1I0HZB5</accession>
<dbReference type="EMBL" id="FOHS01000004">
    <property type="protein sequence ID" value="SET89478.1"/>
    <property type="molecule type" value="Genomic_DNA"/>
</dbReference>
<sequence>MKRLTYFASVLLLGLLLAVGAMAQADAFGPVRSAIRNSNARELAQLFAPSVELSFDGDKQSYSATQAEFVMKDFFSKHAPASFEFIHYGGSNEGTTYAVGRYTGKEGAYRMFVKMKTTGSTLKIATIEFTKE</sequence>
<proteinExistence type="predicted"/>
<feature type="chain" id="PRO_5011663654" description="DUF4783 domain-containing protein" evidence="1">
    <location>
        <begin position="24"/>
        <end position="132"/>
    </location>
</feature>
<reference evidence="3" key="1">
    <citation type="submission" date="2016-10" db="EMBL/GenBank/DDBJ databases">
        <authorList>
            <person name="Varghese N."/>
            <person name="Submissions S."/>
        </authorList>
    </citation>
    <scope>NUCLEOTIDE SEQUENCE [LARGE SCALE GENOMIC DNA]</scope>
    <source>
        <strain evidence="3">DSM 15310</strain>
    </source>
</reference>
<dbReference type="Proteomes" id="UP000198697">
    <property type="component" value="Unassembled WGS sequence"/>
</dbReference>
<dbReference type="InterPro" id="IPR031977">
    <property type="entry name" value="DUF4783"/>
</dbReference>
<dbReference type="RefSeq" id="WP_092773050.1">
    <property type="nucleotide sequence ID" value="NZ_FOHS01000004.1"/>
</dbReference>
<organism evidence="2 3">
    <name type="scientific">Hymenobacter actinosclerus</name>
    <dbReference type="NCBI Taxonomy" id="82805"/>
    <lineage>
        <taxon>Bacteria</taxon>
        <taxon>Pseudomonadati</taxon>
        <taxon>Bacteroidota</taxon>
        <taxon>Cytophagia</taxon>
        <taxon>Cytophagales</taxon>
        <taxon>Hymenobacteraceae</taxon>
        <taxon>Hymenobacter</taxon>
    </lineage>
</organism>